<dbReference type="PANTHER" id="PTHR21197">
    <property type="entry name" value="UDP-GALACTOPYRANOSE MUTASE"/>
    <property type="match status" value="1"/>
</dbReference>
<evidence type="ECO:0000259" key="1">
    <source>
        <dbReference type="Pfam" id="PF01593"/>
    </source>
</evidence>
<dbReference type="Pfam" id="PF01593">
    <property type="entry name" value="Amino_oxidase"/>
    <property type="match status" value="1"/>
</dbReference>
<dbReference type="GO" id="GO:0016491">
    <property type="term" value="F:oxidoreductase activity"/>
    <property type="evidence" value="ECO:0007669"/>
    <property type="project" value="InterPro"/>
</dbReference>
<dbReference type="NCBIfam" id="NF005546">
    <property type="entry name" value="PRK07208.1-2"/>
    <property type="match status" value="1"/>
</dbReference>
<gene>
    <name evidence="2" type="ORF">H9894_10000</name>
</gene>
<reference evidence="2" key="2">
    <citation type="submission" date="2021-04" db="EMBL/GenBank/DDBJ databases">
        <authorList>
            <person name="Gilroy R."/>
        </authorList>
    </citation>
    <scope>NUCLEOTIDE SEQUENCE</scope>
    <source>
        <strain evidence="2">ChiHecec2B26-446</strain>
    </source>
</reference>
<dbReference type="NCBIfam" id="NF005548">
    <property type="entry name" value="PRK07208.1-4"/>
    <property type="match status" value="1"/>
</dbReference>
<sequence>MDTRKHFLIIGAGPAGLTAARELLRQGCTSVTIVEQEAQVGGISKTVHYKGNCIDLGGHRFFSKTDEIMNWWTAVLPVEDASRTEERENVFLLRHRLSRILYDRKYFSYPVTLSLDTLSKLGCKRLIKIGFSYLHARIRPIQPEQSLEDFFINRFGRELYKTFFRDYTQKVWGIACSKLSADWGAQRVKGLSVSGVLLHAARSLKRKLTRSRSTLAQKDVETSLIEHFLYPKYGPGSLWEEVARDVQAHGARLMLATRVTGLHLDAGGTTVTAISLRTQDGTEETLPCDAVISSMPLRELVAAVRGPVPARVAEVARGLVYRDFMTVGLVLRKNEQLSQLKDNWIYVQEPDVLMGRIQIFNNWSPWLVADRNCLLLGLEYFCTEGDTLWTMQDDDFIRMATSELEKIHLTGADDVLDAFVVRVPKAYPAYFGSYAHIHVLQDWLNGVHNLYPVGRNGMHRYNNMDHSMLSALRTVDCILRQTLPKKDIWLVNAEKEYHESK</sequence>
<evidence type="ECO:0000313" key="2">
    <source>
        <dbReference type="EMBL" id="HIW01499.1"/>
    </source>
</evidence>
<dbReference type="AlphaFoldDB" id="A0A9D1PZC8"/>
<name>A0A9D1PZC8_9BACT</name>
<comment type="caution">
    <text evidence="2">The sequence shown here is derived from an EMBL/GenBank/DDBJ whole genome shotgun (WGS) entry which is preliminary data.</text>
</comment>
<dbReference type="GO" id="GO:0050660">
    <property type="term" value="F:flavin adenine dinucleotide binding"/>
    <property type="evidence" value="ECO:0007669"/>
    <property type="project" value="TreeGrafter"/>
</dbReference>
<accession>A0A9D1PZC8</accession>
<dbReference type="EMBL" id="DXHV01000083">
    <property type="protein sequence ID" value="HIW01499.1"/>
    <property type="molecule type" value="Genomic_DNA"/>
</dbReference>
<dbReference type="GO" id="GO:0008767">
    <property type="term" value="F:UDP-galactopyranose mutase activity"/>
    <property type="evidence" value="ECO:0007669"/>
    <property type="project" value="TreeGrafter"/>
</dbReference>
<dbReference type="PANTHER" id="PTHR21197:SF0">
    <property type="entry name" value="UDP-GALACTOPYRANOSE MUTASE"/>
    <property type="match status" value="1"/>
</dbReference>
<reference evidence="2" key="1">
    <citation type="journal article" date="2021" name="PeerJ">
        <title>Extensive microbial diversity within the chicken gut microbiome revealed by metagenomics and culture.</title>
        <authorList>
            <person name="Gilroy R."/>
            <person name="Ravi A."/>
            <person name="Getino M."/>
            <person name="Pursley I."/>
            <person name="Horton D.L."/>
            <person name="Alikhan N.F."/>
            <person name="Baker D."/>
            <person name="Gharbi K."/>
            <person name="Hall N."/>
            <person name="Watson M."/>
            <person name="Adriaenssens E.M."/>
            <person name="Foster-Nyarko E."/>
            <person name="Jarju S."/>
            <person name="Secka A."/>
            <person name="Antonio M."/>
            <person name="Oren A."/>
            <person name="Chaudhuri R.R."/>
            <person name="La Ragione R."/>
            <person name="Hildebrand F."/>
            <person name="Pallen M.J."/>
        </authorList>
    </citation>
    <scope>NUCLEOTIDE SEQUENCE</scope>
    <source>
        <strain evidence="2">ChiHecec2B26-446</strain>
    </source>
</reference>
<dbReference type="NCBIfam" id="NF005545">
    <property type="entry name" value="PRK07208.1-1"/>
    <property type="match status" value="1"/>
</dbReference>
<organism evidence="2 3">
    <name type="scientific">Candidatus Desulfovibrio intestinipullorum</name>
    <dbReference type="NCBI Taxonomy" id="2838536"/>
    <lineage>
        <taxon>Bacteria</taxon>
        <taxon>Pseudomonadati</taxon>
        <taxon>Thermodesulfobacteriota</taxon>
        <taxon>Desulfovibrionia</taxon>
        <taxon>Desulfovibrionales</taxon>
        <taxon>Desulfovibrionaceae</taxon>
        <taxon>Desulfovibrio</taxon>
    </lineage>
</organism>
<dbReference type="Gene3D" id="3.50.50.60">
    <property type="entry name" value="FAD/NAD(P)-binding domain"/>
    <property type="match status" value="1"/>
</dbReference>
<feature type="domain" description="Amine oxidase" evidence="1">
    <location>
        <begin position="15"/>
        <end position="442"/>
    </location>
</feature>
<dbReference type="Proteomes" id="UP000886752">
    <property type="component" value="Unassembled WGS sequence"/>
</dbReference>
<dbReference type="GO" id="GO:0005829">
    <property type="term" value="C:cytosol"/>
    <property type="evidence" value="ECO:0007669"/>
    <property type="project" value="TreeGrafter"/>
</dbReference>
<dbReference type="InterPro" id="IPR002937">
    <property type="entry name" value="Amino_oxidase"/>
</dbReference>
<dbReference type="SUPFAM" id="SSF51905">
    <property type="entry name" value="FAD/NAD(P)-binding domain"/>
    <property type="match status" value="1"/>
</dbReference>
<dbReference type="PRINTS" id="PR00419">
    <property type="entry name" value="ADXRDTASE"/>
</dbReference>
<protein>
    <submittedName>
        <fullName evidence="2">NAD(P)/FAD-dependent oxidoreductase</fullName>
    </submittedName>
</protein>
<evidence type="ECO:0000313" key="3">
    <source>
        <dbReference type="Proteomes" id="UP000886752"/>
    </source>
</evidence>
<dbReference type="InterPro" id="IPR036188">
    <property type="entry name" value="FAD/NAD-bd_sf"/>
</dbReference>
<proteinExistence type="predicted"/>